<accession>A0AA97H1T6</accession>
<dbReference type="AlphaFoldDB" id="A0AA97H1T6"/>
<dbReference type="InterPro" id="IPR010559">
    <property type="entry name" value="Sig_transdc_His_kin_internal"/>
</dbReference>
<dbReference type="Pfam" id="PF00672">
    <property type="entry name" value="HAMP"/>
    <property type="match status" value="1"/>
</dbReference>
<proteinExistence type="predicted"/>
<dbReference type="PANTHER" id="PTHR34220">
    <property type="entry name" value="SENSOR HISTIDINE KINASE YPDA"/>
    <property type="match status" value="1"/>
</dbReference>
<dbReference type="Gene3D" id="3.30.565.10">
    <property type="entry name" value="Histidine kinase-like ATPase, C-terminal domain"/>
    <property type="match status" value="1"/>
</dbReference>
<dbReference type="GO" id="GO:0000155">
    <property type="term" value="F:phosphorelay sensor kinase activity"/>
    <property type="evidence" value="ECO:0007669"/>
    <property type="project" value="InterPro"/>
</dbReference>
<dbReference type="GO" id="GO:0016020">
    <property type="term" value="C:membrane"/>
    <property type="evidence" value="ECO:0007669"/>
    <property type="project" value="UniProtKB-SubCell"/>
</dbReference>
<reference evidence="8" key="1">
    <citation type="submission" date="2024-06" db="EMBL/GenBank/DDBJ databases">
        <title>Caproicibacterium argilliputei sp. nov, a novel caproic acid producing anaerobic bacterium isolated from pit mud.</title>
        <authorList>
            <person name="Zeng C."/>
        </authorList>
    </citation>
    <scope>NUCLEOTIDE SEQUENCE [LARGE SCALE GENOMIC DNA]</scope>
    <source>
        <strain evidence="8">ZCY20-5</strain>
    </source>
</reference>
<dbReference type="Gene3D" id="6.10.340.10">
    <property type="match status" value="1"/>
</dbReference>
<evidence type="ECO:0000259" key="6">
    <source>
        <dbReference type="PROSITE" id="PS50885"/>
    </source>
</evidence>
<keyword evidence="5" id="KW-1133">Transmembrane helix</keyword>
<dbReference type="EC" id="2.7.13.3" evidence="7"/>
<dbReference type="RefSeq" id="WP_275845985.1">
    <property type="nucleotide sequence ID" value="NZ_CP135996.1"/>
</dbReference>
<reference evidence="8" key="3">
    <citation type="submission" date="2024-06" db="EMBL/GenBank/DDBJ databases">
        <authorList>
            <person name="Zeng C."/>
        </authorList>
    </citation>
    <scope>NUCLEOTIDE SEQUENCE [LARGE SCALE GENOMIC DNA]</scope>
    <source>
        <strain evidence="8">ZCY20-5</strain>
    </source>
</reference>
<dbReference type="Pfam" id="PF06580">
    <property type="entry name" value="His_kinase"/>
    <property type="match status" value="1"/>
</dbReference>
<evidence type="ECO:0000313" key="7">
    <source>
        <dbReference type="EMBL" id="WOC32836.1"/>
    </source>
</evidence>
<feature type="transmembrane region" description="Helical" evidence="5">
    <location>
        <begin position="12"/>
        <end position="35"/>
    </location>
</feature>
<dbReference type="InterPro" id="IPR050640">
    <property type="entry name" value="Bact_2-comp_sensor_kinase"/>
</dbReference>
<keyword evidence="5" id="KW-0812">Transmembrane</keyword>
<feature type="domain" description="HAMP" evidence="6">
    <location>
        <begin position="303"/>
        <end position="359"/>
    </location>
</feature>
<evidence type="ECO:0000313" key="8">
    <source>
        <dbReference type="Proteomes" id="UP001300604"/>
    </source>
</evidence>
<name>A0AA97H1T6_9FIRM</name>
<keyword evidence="2" id="KW-0597">Phosphoprotein</keyword>
<dbReference type="Pfam" id="PF02518">
    <property type="entry name" value="HATPase_c"/>
    <property type="match status" value="1"/>
</dbReference>
<reference evidence="7 8" key="2">
    <citation type="submission" date="2024-06" db="EMBL/GenBank/DDBJ databases">
        <title>Caproicibacterium argilliputei sp. nov, a novel caproic acid producing anaerobic bacterium isolated from pit mud.</title>
        <authorList>
            <person name="Xia S."/>
        </authorList>
    </citation>
    <scope>NUCLEOTIDE SEQUENCE [LARGE SCALE GENOMIC DNA]</scope>
    <source>
        <strain evidence="7 8">ZCY20-5</strain>
    </source>
</reference>
<gene>
    <name evidence="7" type="ORF">PXC00_02875</name>
</gene>
<dbReference type="SMART" id="SM00304">
    <property type="entry name" value="HAMP"/>
    <property type="match status" value="1"/>
</dbReference>
<evidence type="ECO:0000256" key="1">
    <source>
        <dbReference type="ARBA" id="ARBA00004370"/>
    </source>
</evidence>
<keyword evidence="5" id="KW-0472">Membrane</keyword>
<dbReference type="InterPro" id="IPR003660">
    <property type="entry name" value="HAMP_dom"/>
</dbReference>
<dbReference type="InterPro" id="IPR003594">
    <property type="entry name" value="HATPase_dom"/>
</dbReference>
<feature type="transmembrane region" description="Helical" evidence="5">
    <location>
        <begin position="282"/>
        <end position="302"/>
    </location>
</feature>
<evidence type="ECO:0000256" key="4">
    <source>
        <dbReference type="ARBA" id="ARBA00022777"/>
    </source>
</evidence>
<dbReference type="SUPFAM" id="SSF55874">
    <property type="entry name" value="ATPase domain of HSP90 chaperone/DNA topoisomerase II/histidine kinase"/>
    <property type="match status" value="1"/>
</dbReference>
<dbReference type="SMART" id="SM00387">
    <property type="entry name" value="HATPase_c"/>
    <property type="match status" value="1"/>
</dbReference>
<dbReference type="KEGG" id="carl:PXC00_02875"/>
<dbReference type="PANTHER" id="PTHR34220:SF7">
    <property type="entry name" value="SENSOR HISTIDINE KINASE YPDA"/>
    <property type="match status" value="1"/>
</dbReference>
<sequence length="571" mass="64619">MQYRNLRIFYKILLLNLALILLFTGFTWLGVGHFLRLYDQQLYQKTMQVIAQFSSGVETDLKQVESFSLSIMLDPDIQEELGEMQKGTGAYEQLVQAGKLQAKLSIQSMTQKNLSAINYIDNAGKVIAQGDNLLESDSAEQVRALLKRAKAAQGGYVFSEPNIQNEQFFSAREIIQYQNLSLKSMGTLLLSYDLKGIVESNEKKIQDTDTQLLLYADNRMIFRSQNGKSVAKPAAQNGYRIQTINGEKYFVVTVKSDYLGWVYVSVLPYDTTFQQNILIRDFLIAAALLLLAVSCFFSFRIARNITKPLEDLTNSMKQVETGCFDKVKADLYDYRRGDEVGILQKDFLLMVERINQLIKQNYEKQLAIQETKYKALQSQINPHFLYNTLSSISWLAKVGRGDEVSNMVLSLSNLLRASVNEQTVIFLEEEVDLLKNYLHIQKMRYTDRICFSVHIAPQYLDLVVPKMILQPVVENAILYGAENMLGVCKISVWVQDAGENCQLCVRDNGPDIPQQQLKALNAFQYVPHGTGIGLKNIQERLQLLFGAAYGLHVQSGNGQTTVCMTLPKKGA</sequence>
<keyword evidence="4 7" id="KW-0418">Kinase</keyword>
<keyword evidence="3 7" id="KW-0808">Transferase</keyword>
<protein>
    <submittedName>
        <fullName evidence="7">Sensor histidine kinase</fullName>
        <ecNumber evidence="7">2.7.13.3</ecNumber>
    </submittedName>
</protein>
<dbReference type="CDD" id="cd06225">
    <property type="entry name" value="HAMP"/>
    <property type="match status" value="1"/>
</dbReference>
<dbReference type="EMBL" id="CP135996">
    <property type="protein sequence ID" value="WOC32836.1"/>
    <property type="molecule type" value="Genomic_DNA"/>
</dbReference>
<evidence type="ECO:0000256" key="3">
    <source>
        <dbReference type="ARBA" id="ARBA00022679"/>
    </source>
</evidence>
<keyword evidence="8" id="KW-1185">Reference proteome</keyword>
<dbReference type="InterPro" id="IPR036890">
    <property type="entry name" value="HATPase_C_sf"/>
</dbReference>
<evidence type="ECO:0000256" key="5">
    <source>
        <dbReference type="SAM" id="Phobius"/>
    </source>
</evidence>
<dbReference type="Proteomes" id="UP001300604">
    <property type="component" value="Chromosome"/>
</dbReference>
<evidence type="ECO:0000256" key="2">
    <source>
        <dbReference type="ARBA" id="ARBA00022553"/>
    </source>
</evidence>
<comment type="subcellular location">
    <subcellularLocation>
        <location evidence="1">Membrane</location>
    </subcellularLocation>
</comment>
<dbReference type="SUPFAM" id="SSF158472">
    <property type="entry name" value="HAMP domain-like"/>
    <property type="match status" value="1"/>
</dbReference>
<dbReference type="PROSITE" id="PS50885">
    <property type="entry name" value="HAMP"/>
    <property type="match status" value="1"/>
</dbReference>
<organism evidence="7 8">
    <name type="scientific">Caproicibacterium argilliputei</name>
    <dbReference type="NCBI Taxonomy" id="3030016"/>
    <lineage>
        <taxon>Bacteria</taxon>
        <taxon>Bacillati</taxon>
        <taxon>Bacillota</taxon>
        <taxon>Clostridia</taxon>
        <taxon>Eubacteriales</taxon>
        <taxon>Oscillospiraceae</taxon>
        <taxon>Caproicibacterium</taxon>
    </lineage>
</organism>